<dbReference type="GO" id="GO:0140664">
    <property type="term" value="F:ATP-dependent DNA damage sensor activity"/>
    <property type="evidence" value="ECO:0007669"/>
    <property type="project" value="InterPro"/>
</dbReference>
<sequence>MEEAGGGAAHPSSPRSSIQAIKRGDVHRITSGQVVLDIQSAVKELIENALDAGATAIEVRFKEYGADLIEVADNGSGIESSNYNSLALKHHTSKLQDFADLIRVTTFGFRGEALSSLCELAKVQFVTATQSEDPVGTILEMNRDGTIQSRDRKVARKRGTTVSVSDLFYTLPVRRKELVKNVKREFAKAQGLLQAYAIISSGVRWIVSNTVKGKKNTIMTIPASSPTTHLSANVTAVFGPKAAPDLVPLDLQLSLSSIQRRSAISSRRQLDAAIEQSDPATVDSILSRFIEKTDFVKMEVLGQFNLGFIIARRKKRDGQEDDLMIIDQHAADEKYNFERLTNTTKLQTQRLIVPRTLQLSPSDELTAVDHKEALYAHGFQIEIDEEALPGSRIRLVALPISQRITFGVEDLEEVLHKLADEQPNSQRALSTRCSKWRNVLASRACRSSIMIGSALKTSKMETVIRHLSTLDQPWNCPHGRPTMRHLYDLNSKGVSKVANGGSGSAIDWASFA</sequence>
<evidence type="ECO:0000256" key="3">
    <source>
        <dbReference type="ARBA" id="ARBA00070941"/>
    </source>
</evidence>
<dbReference type="GO" id="GO:0000710">
    <property type="term" value="P:meiotic mismatch repair"/>
    <property type="evidence" value="ECO:0007669"/>
    <property type="project" value="UniProtKB-ARBA"/>
</dbReference>
<reference evidence="5 6" key="1">
    <citation type="journal article" date="2018" name="Mol. Biol. Evol.">
        <title>Broad Genomic Sampling Reveals a Smut Pathogenic Ancestry of the Fungal Clade Ustilaginomycotina.</title>
        <authorList>
            <person name="Kijpornyongpan T."/>
            <person name="Mondo S.J."/>
            <person name="Barry K."/>
            <person name="Sandor L."/>
            <person name="Lee J."/>
            <person name="Lipzen A."/>
            <person name="Pangilinan J."/>
            <person name="LaButti K."/>
            <person name="Hainaut M."/>
            <person name="Henrissat B."/>
            <person name="Grigoriev I.V."/>
            <person name="Spatafora J.W."/>
            <person name="Aime M.C."/>
        </authorList>
    </citation>
    <scope>NUCLEOTIDE SEQUENCE [LARGE SCALE GENOMIC DNA]</scope>
    <source>
        <strain evidence="5 6">MCA 3882</strain>
    </source>
</reference>
<dbReference type="SUPFAM" id="SSF118116">
    <property type="entry name" value="DNA mismatch repair protein MutL"/>
    <property type="match status" value="1"/>
</dbReference>
<dbReference type="Gene3D" id="3.30.1540.20">
    <property type="entry name" value="MutL, C-terminal domain, dimerisation subdomain"/>
    <property type="match status" value="1"/>
</dbReference>
<dbReference type="PANTHER" id="PTHR10073">
    <property type="entry name" value="DNA MISMATCH REPAIR PROTEIN MLH, PMS, MUTL"/>
    <property type="match status" value="1"/>
</dbReference>
<dbReference type="GO" id="GO:0005524">
    <property type="term" value="F:ATP binding"/>
    <property type="evidence" value="ECO:0007669"/>
    <property type="project" value="InterPro"/>
</dbReference>
<dbReference type="FunFam" id="3.30.1370.100:FF:000001">
    <property type="entry name" value="Mismatch repair endonuclease pms1, putative"/>
    <property type="match status" value="1"/>
</dbReference>
<dbReference type="InterPro" id="IPR002099">
    <property type="entry name" value="MutL/Mlh/PMS"/>
</dbReference>
<dbReference type="InterPro" id="IPR042120">
    <property type="entry name" value="MutL_C_dimsub"/>
</dbReference>
<dbReference type="STRING" id="1280837.A0A316V6V7"/>
<dbReference type="SUPFAM" id="SSF55874">
    <property type="entry name" value="ATPase domain of HSP90 chaperone/DNA topoisomerase II/histidine kinase"/>
    <property type="match status" value="1"/>
</dbReference>
<dbReference type="SMART" id="SM00853">
    <property type="entry name" value="MutL_C"/>
    <property type="match status" value="1"/>
</dbReference>
<dbReference type="InParanoid" id="A0A316V6V7"/>
<keyword evidence="6" id="KW-1185">Reference proteome</keyword>
<dbReference type="OrthoDB" id="10263226at2759"/>
<dbReference type="CDD" id="cd16926">
    <property type="entry name" value="HATPase_MutL-MLH-PMS-like"/>
    <property type="match status" value="1"/>
</dbReference>
<dbReference type="Pfam" id="PF08676">
    <property type="entry name" value="MutL_C"/>
    <property type="match status" value="1"/>
</dbReference>
<feature type="domain" description="MutL C-terminal dimerisation" evidence="4">
    <location>
        <begin position="300"/>
        <end position="455"/>
    </location>
</feature>
<dbReference type="InterPro" id="IPR038973">
    <property type="entry name" value="MutL/Mlh/Pms-like"/>
</dbReference>
<evidence type="ECO:0000256" key="1">
    <source>
        <dbReference type="ARBA" id="ARBA00006082"/>
    </source>
</evidence>
<dbReference type="PANTHER" id="PTHR10073:SF52">
    <property type="entry name" value="MISMATCH REPAIR ENDONUCLEASE PMS2"/>
    <property type="match status" value="1"/>
</dbReference>
<dbReference type="PROSITE" id="PS00058">
    <property type="entry name" value="DNA_MISMATCH_REPAIR_1"/>
    <property type="match status" value="1"/>
</dbReference>
<keyword evidence="2" id="KW-0227">DNA damage</keyword>
<gene>
    <name evidence="5" type="ORF">FA14DRAFT_168144</name>
</gene>
<dbReference type="GeneID" id="37021911"/>
<dbReference type="AlphaFoldDB" id="A0A316V6V7"/>
<proteinExistence type="inferred from homology"/>
<accession>A0A316V6V7</accession>
<dbReference type="InterPro" id="IPR014762">
    <property type="entry name" value="DNA_mismatch_repair_CS"/>
</dbReference>
<dbReference type="NCBIfam" id="TIGR00585">
    <property type="entry name" value="mutl"/>
    <property type="match status" value="1"/>
</dbReference>
<dbReference type="InterPro" id="IPR042121">
    <property type="entry name" value="MutL_C_regsub"/>
</dbReference>
<organism evidence="5 6">
    <name type="scientific">Meira miltonrushii</name>
    <dbReference type="NCBI Taxonomy" id="1280837"/>
    <lineage>
        <taxon>Eukaryota</taxon>
        <taxon>Fungi</taxon>
        <taxon>Dikarya</taxon>
        <taxon>Basidiomycota</taxon>
        <taxon>Ustilaginomycotina</taxon>
        <taxon>Exobasidiomycetes</taxon>
        <taxon>Exobasidiales</taxon>
        <taxon>Brachybasidiaceae</taxon>
        <taxon>Meira</taxon>
    </lineage>
</organism>
<name>A0A316V6V7_9BASI</name>
<dbReference type="Gene3D" id="3.30.565.10">
    <property type="entry name" value="Histidine kinase-like ATPase, C-terminal domain"/>
    <property type="match status" value="1"/>
</dbReference>
<dbReference type="FunCoup" id="A0A316V6V7">
    <property type="interactions" value="368"/>
</dbReference>
<dbReference type="GO" id="GO:0032389">
    <property type="term" value="C:MutLalpha complex"/>
    <property type="evidence" value="ECO:0007669"/>
    <property type="project" value="TreeGrafter"/>
</dbReference>
<dbReference type="GO" id="GO:0016887">
    <property type="term" value="F:ATP hydrolysis activity"/>
    <property type="evidence" value="ECO:0007669"/>
    <property type="project" value="InterPro"/>
</dbReference>
<dbReference type="InterPro" id="IPR037198">
    <property type="entry name" value="MutL_C_sf"/>
</dbReference>
<dbReference type="InterPro" id="IPR036890">
    <property type="entry name" value="HATPase_C_sf"/>
</dbReference>
<dbReference type="InterPro" id="IPR014790">
    <property type="entry name" value="MutL_C"/>
</dbReference>
<dbReference type="EMBL" id="KZ819604">
    <property type="protein sequence ID" value="PWN33339.1"/>
    <property type="molecule type" value="Genomic_DNA"/>
</dbReference>
<protein>
    <recommendedName>
        <fullName evidence="3">DNA mismatch repair protein PMS1</fullName>
    </recommendedName>
</protein>
<dbReference type="Proteomes" id="UP000245771">
    <property type="component" value="Unassembled WGS sequence"/>
</dbReference>
<comment type="similarity">
    <text evidence="1">Belongs to the DNA mismatch repair MutL/HexB family.</text>
</comment>
<dbReference type="FunFam" id="3.30.565.10:FF:000014">
    <property type="entry name" value="Mismatch repair endonuclease pms1, putative"/>
    <property type="match status" value="1"/>
</dbReference>
<evidence type="ECO:0000259" key="4">
    <source>
        <dbReference type="SMART" id="SM00853"/>
    </source>
</evidence>
<evidence type="ECO:0000313" key="5">
    <source>
        <dbReference type="EMBL" id="PWN33339.1"/>
    </source>
</evidence>
<evidence type="ECO:0000313" key="6">
    <source>
        <dbReference type="Proteomes" id="UP000245771"/>
    </source>
</evidence>
<dbReference type="Pfam" id="PF13589">
    <property type="entry name" value="HATPase_c_3"/>
    <property type="match status" value="1"/>
</dbReference>
<dbReference type="RefSeq" id="XP_025353641.1">
    <property type="nucleotide sequence ID" value="XM_025500130.1"/>
</dbReference>
<dbReference type="GO" id="GO:0030983">
    <property type="term" value="F:mismatched DNA binding"/>
    <property type="evidence" value="ECO:0007669"/>
    <property type="project" value="InterPro"/>
</dbReference>
<dbReference type="Gene3D" id="3.30.1370.100">
    <property type="entry name" value="MutL, C-terminal domain, regulatory subdomain"/>
    <property type="match status" value="1"/>
</dbReference>
<evidence type="ECO:0000256" key="2">
    <source>
        <dbReference type="ARBA" id="ARBA00022763"/>
    </source>
</evidence>